<dbReference type="Gene3D" id="3.30.40.10">
    <property type="entry name" value="Zinc/RING finger domain, C3HC4 (zinc finger)"/>
    <property type="match status" value="1"/>
</dbReference>
<keyword evidence="4" id="KW-0175">Coiled coil</keyword>
<keyword evidence="1" id="KW-0479">Metal-binding</keyword>
<sequence>MLASWRASNDKVDGAFWAPTCHMSLCDKAFSASCNANQVEHIGGNNSTVATLNLPIKRSRESEGITLQNNLRIALNNSFNVEINRTTAIPNTNTVSTGLRLSYDDEEHHSSVTTASGSMSSLPLSMALLDSITPEIERQKEEFHRYMRIQMACQPRAQVRQPLRPGLPPPKSPLESRARSACARKLLCSRRAGSRYRQRLLRFTRLATQYPLNAVKIMKIPFRSLAARHAGVRVACDQQCAATGSHMRHRARRTSERTAPCADSRGHCNVAGARPSQPRASVLARSPPRPRARTPERRAPASASARYQPQRGPREEQFTKGVRELKQRHVASFLSTLDRELTRKLHEKDLEIESMNRRNRDLADQIHQAAAETQAWQQRAQYNESIAHALRSSLQQAMAQGAANHGREGCGDSEVDDAASSFRPNADNDGRRQPPAIPAVCKGCKVREVCMLLLPCRHLCLCRECDAVVDACPVCFLHKTASVEIYMA</sequence>
<accession>A0A2I0B1N1</accession>
<evidence type="ECO:0000256" key="2">
    <source>
        <dbReference type="ARBA" id="ARBA00022771"/>
    </source>
</evidence>
<dbReference type="AlphaFoldDB" id="A0A2I0B1N1"/>
<evidence type="ECO:0000256" key="5">
    <source>
        <dbReference type="SAM" id="MobiDB-lite"/>
    </source>
</evidence>
<organism evidence="6 7">
    <name type="scientific">Apostasia shenzhenica</name>
    <dbReference type="NCBI Taxonomy" id="1088818"/>
    <lineage>
        <taxon>Eukaryota</taxon>
        <taxon>Viridiplantae</taxon>
        <taxon>Streptophyta</taxon>
        <taxon>Embryophyta</taxon>
        <taxon>Tracheophyta</taxon>
        <taxon>Spermatophyta</taxon>
        <taxon>Magnoliopsida</taxon>
        <taxon>Liliopsida</taxon>
        <taxon>Asparagales</taxon>
        <taxon>Orchidaceae</taxon>
        <taxon>Apostasioideae</taxon>
        <taxon>Apostasia</taxon>
    </lineage>
</organism>
<evidence type="ECO:0000256" key="1">
    <source>
        <dbReference type="ARBA" id="ARBA00022723"/>
    </source>
</evidence>
<dbReference type="FunFam" id="3.30.40.10:FF:000239">
    <property type="entry name" value="probable BOI-related E3 ubiquitin-protein ligase 2"/>
    <property type="match status" value="1"/>
</dbReference>
<dbReference type="EMBL" id="KZ451923">
    <property type="protein sequence ID" value="PKA61705.1"/>
    <property type="molecule type" value="Genomic_DNA"/>
</dbReference>
<dbReference type="PANTHER" id="PTHR42647">
    <property type="entry name" value="SBP (S-RIBONUCLEASE BINDING PROTEIN) FAMILY PROTEIN"/>
    <property type="match status" value="1"/>
</dbReference>
<protein>
    <recommendedName>
        <fullName evidence="8">RING-type domain-containing protein</fullName>
    </recommendedName>
</protein>
<dbReference type="FunFam" id="1.10.1170.10:FF:000002">
    <property type="entry name" value="Baculoviral IAP repeat containing 7"/>
    <property type="match status" value="1"/>
</dbReference>
<keyword evidence="2" id="KW-0863">Zinc-finger</keyword>
<dbReference type="InterPro" id="IPR013083">
    <property type="entry name" value="Znf_RING/FYVE/PHD"/>
</dbReference>
<feature type="coiled-coil region" evidence="4">
    <location>
        <begin position="345"/>
        <end position="372"/>
    </location>
</feature>
<dbReference type="GO" id="GO:0004842">
    <property type="term" value="F:ubiquitin-protein transferase activity"/>
    <property type="evidence" value="ECO:0007669"/>
    <property type="project" value="TreeGrafter"/>
</dbReference>
<dbReference type="Pfam" id="PF13920">
    <property type="entry name" value="zf-C3HC4_3"/>
    <property type="match status" value="1"/>
</dbReference>
<dbReference type="OrthoDB" id="1711136at2759"/>
<keyword evidence="7" id="KW-1185">Reference proteome</keyword>
<evidence type="ECO:0000256" key="3">
    <source>
        <dbReference type="ARBA" id="ARBA00022833"/>
    </source>
</evidence>
<keyword evidence="3" id="KW-0862">Zinc</keyword>
<dbReference type="GO" id="GO:0008270">
    <property type="term" value="F:zinc ion binding"/>
    <property type="evidence" value="ECO:0007669"/>
    <property type="project" value="UniProtKB-KW"/>
</dbReference>
<dbReference type="PANTHER" id="PTHR42647:SF9">
    <property type="entry name" value="S-RIBONUCLEASE BINDING PROTEIN SBP1-RELATED"/>
    <property type="match status" value="1"/>
</dbReference>
<gene>
    <name evidence="6" type="ORF">AXF42_Ash008535</name>
</gene>
<evidence type="ECO:0000313" key="7">
    <source>
        <dbReference type="Proteomes" id="UP000236161"/>
    </source>
</evidence>
<evidence type="ECO:0008006" key="8">
    <source>
        <dbReference type="Google" id="ProtNLM"/>
    </source>
</evidence>
<reference evidence="6 7" key="1">
    <citation type="journal article" date="2017" name="Nature">
        <title>The Apostasia genome and the evolution of orchids.</title>
        <authorList>
            <person name="Zhang G.Q."/>
            <person name="Liu K.W."/>
            <person name="Li Z."/>
            <person name="Lohaus R."/>
            <person name="Hsiao Y.Y."/>
            <person name="Niu S.C."/>
            <person name="Wang J.Y."/>
            <person name="Lin Y.C."/>
            <person name="Xu Q."/>
            <person name="Chen L.J."/>
            <person name="Yoshida K."/>
            <person name="Fujiwara S."/>
            <person name="Wang Z.W."/>
            <person name="Zhang Y.Q."/>
            <person name="Mitsuda N."/>
            <person name="Wang M."/>
            <person name="Liu G.H."/>
            <person name="Pecoraro L."/>
            <person name="Huang H.X."/>
            <person name="Xiao X.J."/>
            <person name="Lin M."/>
            <person name="Wu X.Y."/>
            <person name="Wu W.L."/>
            <person name="Chen Y.Y."/>
            <person name="Chang S.B."/>
            <person name="Sakamoto S."/>
            <person name="Ohme-Takagi M."/>
            <person name="Yagi M."/>
            <person name="Zeng S.J."/>
            <person name="Shen C.Y."/>
            <person name="Yeh C.M."/>
            <person name="Luo Y.B."/>
            <person name="Tsai W.C."/>
            <person name="Van de Peer Y."/>
            <person name="Liu Z.J."/>
        </authorList>
    </citation>
    <scope>NUCLEOTIDE SEQUENCE [LARGE SCALE GENOMIC DNA]</scope>
    <source>
        <strain evidence="7">cv. Shenzhen</strain>
        <tissue evidence="6">Stem</tissue>
    </source>
</reference>
<dbReference type="Proteomes" id="UP000236161">
    <property type="component" value="Unassembled WGS sequence"/>
</dbReference>
<proteinExistence type="predicted"/>
<name>A0A2I0B1N1_9ASPA</name>
<evidence type="ECO:0000256" key="4">
    <source>
        <dbReference type="SAM" id="Coils"/>
    </source>
</evidence>
<feature type="region of interest" description="Disordered" evidence="5">
    <location>
        <begin position="247"/>
        <end position="316"/>
    </location>
</feature>
<feature type="region of interest" description="Disordered" evidence="5">
    <location>
        <begin position="401"/>
        <end position="432"/>
    </location>
</feature>
<evidence type="ECO:0000313" key="6">
    <source>
        <dbReference type="EMBL" id="PKA61705.1"/>
    </source>
</evidence>